<dbReference type="Gene3D" id="1.10.3680.10">
    <property type="entry name" value="TerB-like"/>
    <property type="match status" value="1"/>
</dbReference>
<keyword evidence="2" id="KW-1185">Reference proteome</keyword>
<evidence type="ECO:0000313" key="1">
    <source>
        <dbReference type="EMBL" id="ETD68582.1"/>
    </source>
</evidence>
<dbReference type="Proteomes" id="UP000018766">
    <property type="component" value="Unassembled WGS sequence"/>
</dbReference>
<dbReference type="OrthoDB" id="5459344at2"/>
<dbReference type="AlphaFoldDB" id="V8FYS6"/>
<dbReference type="RefSeq" id="WP_023952278.1">
    <property type="nucleotide sequence ID" value="NZ_AYSV01000104.1"/>
</dbReference>
<gene>
    <name evidence="1" type="ORF">V757_10090</name>
</gene>
<sequence>MSAFNILEQLFGKGAGNILDGLQQQARDTYEQARQSESLNKIQSQGTDIFNQIKDATTGDKSVLTDGDKTSLAAGALAVLLGQKTDSNLAKIGGLAALGTVAFKAFQRWQAQQAQSSSSDIFAQGGSIPASNPVTESDSIASTENNTAVAPVVEQASRALIIAMISAAKADGHIQEDEKAQLDGHLAQLSNPQDRAWFQAELDRPVDPAYVASYATDPHLAAQIYAMSLAMCNQQNFMEKAYLDELARQLNLDASLKAELEAQVKNI</sequence>
<accession>V8FYS6</accession>
<reference evidence="1 2" key="1">
    <citation type="submission" date="2013-11" db="EMBL/GenBank/DDBJ databases">
        <title>Genomic analysis of Pelistega sp. HM-7.</title>
        <authorList>
            <person name="Kumbhare S.V."/>
            <person name="Shetty S.A."/>
            <person name="Sharma O."/>
            <person name="Dhotre D.P."/>
        </authorList>
    </citation>
    <scope>NUCLEOTIDE SEQUENCE [LARGE SCALE GENOMIC DNA]</scope>
    <source>
        <strain evidence="1 2">HM-7</strain>
    </source>
</reference>
<evidence type="ECO:0000313" key="2">
    <source>
        <dbReference type="Proteomes" id="UP000018766"/>
    </source>
</evidence>
<comment type="caution">
    <text evidence="1">The sequence shown here is derived from an EMBL/GenBank/DDBJ whole genome shotgun (WGS) entry which is preliminary data.</text>
</comment>
<name>V8FYS6_9BURK</name>
<dbReference type="CDD" id="cd07178">
    <property type="entry name" value="terB_like_YebE"/>
    <property type="match status" value="1"/>
</dbReference>
<dbReference type="SUPFAM" id="SSF158682">
    <property type="entry name" value="TerB-like"/>
    <property type="match status" value="1"/>
</dbReference>
<protein>
    <recommendedName>
        <fullName evidence="3">Protein YebE</fullName>
    </recommendedName>
</protein>
<dbReference type="InterPro" id="IPR029024">
    <property type="entry name" value="TerB-like"/>
</dbReference>
<dbReference type="EMBL" id="AYSV01000104">
    <property type="protein sequence ID" value="ETD68582.1"/>
    <property type="molecule type" value="Genomic_DNA"/>
</dbReference>
<dbReference type="Pfam" id="PF04391">
    <property type="entry name" value="DUF533"/>
    <property type="match status" value="1"/>
</dbReference>
<proteinExistence type="predicted"/>
<organism evidence="1 2">
    <name type="scientific">Pelistega indica</name>
    <dbReference type="NCBI Taxonomy" id="1414851"/>
    <lineage>
        <taxon>Bacteria</taxon>
        <taxon>Pseudomonadati</taxon>
        <taxon>Pseudomonadota</taxon>
        <taxon>Betaproteobacteria</taxon>
        <taxon>Burkholderiales</taxon>
        <taxon>Alcaligenaceae</taxon>
        <taxon>Pelistega</taxon>
    </lineage>
</organism>
<evidence type="ECO:0008006" key="3">
    <source>
        <dbReference type="Google" id="ProtNLM"/>
    </source>
</evidence>
<dbReference type="InterPro" id="IPR007486">
    <property type="entry name" value="YebE"/>
</dbReference>